<gene>
    <name evidence="2" type="ORF">X801_01499</name>
</gene>
<keyword evidence="3" id="KW-1185">Reference proteome</keyword>
<dbReference type="AlphaFoldDB" id="A0A1S8X7C5"/>
<reference evidence="2 3" key="1">
    <citation type="submission" date="2015-03" db="EMBL/GenBank/DDBJ databases">
        <title>Draft genome of the nematode, Opisthorchis viverrini.</title>
        <authorList>
            <person name="Mitreva M."/>
        </authorList>
    </citation>
    <scope>NUCLEOTIDE SEQUENCE [LARGE SCALE GENOMIC DNA]</scope>
    <source>
        <strain evidence="2">Khon Kaen</strain>
    </source>
</reference>
<accession>A0A1S8X7C5</accession>
<feature type="signal peptide" evidence="1">
    <location>
        <begin position="1"/>
        <end position="16"/>
    </location>
</feature>
<name>A0A1S8X7C5_OPIVI</name>
<sequence length="87" mass="10078">MLLLLSLLLSAPTSEAIACLQDVEGEGWTTLETDCRYCELIDNGRVVKRNCLYKKRKKKKCKHHFLCKIDFCNQCFGDAYRNQIQFG</sequence>
<evidence type="ECO:0000313" key="3">
    <source>
        <dbReference type="Proteomes" id="UP000243686"/>
    </source>
</evidence>
<evidence type="ECO:0000256" key="1">
    <source>
        <dbReference type="SAM" id="SignalP"/>
    </source>
</evidence>
<evidence type="ECO:0000313" key="2">
    <source>
        <dbReference type="EMBL" id="OON22601.1"/>
    </source>
</evidence>
<proteinExistence type="predicted"/>
<protein>
    <submittedName>
        <fullName evidence="2">Uncharacterized protein</fullName>
    </submittedName>
</protein>
<organism evidence="2 3">
    <name type="scientific">Opisthorchis viverrini</name>
    <name type="common">Southeast Asian liver fluke</name>
    <dbReference type="NCBI Taxonomy" id="6198"/>
    <lineage>
        <taxon>Eukaryota</taxon>
        <taxon>Metazoa</taxon>
        <taxon>Spiralia</taxon>
        <taxon>Lophotrochozoa</taxon>
        <taxon>Platyhelminthes</taxon>
        <taxon>Trematoda</taxon>
        <taxon>Digenea</taxon>
        <taxon>Opisthorchiida</taxon>
        <taxon>Opisthorchiata</taxon>
        <taxon>Opisthorchiidae</taxon>
        <taxon>Opisthorchis</taxon>
    </lineage>
</organism>
<feature type="chain" id="PRO_5012390911" evidence="1">
    <location>
        <begin position="17"/>
        <end position="87"/>
    </location>
</feature>
<dbReference type="Proteomes" id="UP000243686">
    <property type="component" value="Unassembled WGS sequence"/>
</dbReference>
<keyword evidence="1" id="KW-0732">Signal</keyword>
<dbReference type="EMBL" id="KV891731">
    <property type="protein sequence ID" value="OON22601.1"/>
    <property type="molecule type" value="Genomic_DNA"/>
</dbReference>